<keyword evidence="3 7" id="KW-0805">Transcription regulation</keyword>
<keyword evidence="4 7" id="KW-0010">Activator</keyword>
<dbReference type="Pfam" id="PF05669">
    <property type="entry name" value="Med31"/>
    <property type="match status" value="1"/>
</dbReference>
<keyword evidence="6 7" id="KW-0539">Nucleus</keyword>
<evidence type="ECO:0000313" key="10">
    <source>
        <dbReference type="Proteomes" id="UP001530400"/>
    </source>
</evidence>
<evidence type="ECO:0000256" key="3">
    <source>
        <dbReference type="ARBA" id="ARBA00023015"/>
    </source>
</evidence>
<dbReference type="AlphaFoldDB" id="A0ABD3PPL3"/>
<dbReference type="InterPro" id="IPR008831">
    <property type="entry name" value="Mediator_Med31"/>
</dbReference>
<dbReference type="PANTHER" id="PTHR13186">
    <property type="entry name" value="MEDIATOR OF RNA POLYMERASE II TRANSCRIPTION SUBUNIT 31"/>
    <property type="match status" value="1"/>
</dbReference>
<comment type="caution">
    <text evidence="9">The sequence shown here is derived from an EMBL/GenBank/DDBJ whole genome shotgun (WGS) entry which is preliminary data.</text>
</comment>
<keyword evidence="5 7" id="KW-0804">Transcription</keyword>
<name>A0ABD3PPL3_9STRA</name>
<evidence type="ECO:0000256" key="4">
    <source>
        <dbReference type="ARBA" id="ARBA00023159"/>
    </source>
</evidence>
<proteinExistence type="inferred from homology"/>
<dbReference type="EMBL" id="JALLPJ020000512">
    <property type="protein sequence ID" value="KAL3789995.1"/>
    <property type="molecule type" value="Genomic_DNA"/>
</dbReference>
<protein>
    <recommendedName>
        <fullName evidence="7">Mediator of RNA polymerase II transcription subunit 31</fullName>
    </recommendedName>
</protein>
<accession>A0ABD3PPL3</accession>
<evidence type="ECO:0000256" key="2">
    <source>
        <dbReference type="ARBA" id="ARBA00006378"/>
    </source>
</evidence>
<gene>
    <name evidence="9" type="ORF">ACHAWO_002049</name>
</gene>
<evidence type="ECO:0000256" key="5">
    <source>
        <dbReference type="ARBA" id="ARBA00023163"/>
    </source>
</evidence>
<comment type="similarity">
    <text evidence="2 7">Belongs to the Mediator complex subunit 31 family.</text>
</comment>
<evidence type="ECO:0000256" key="8">
    <source>
        <dbReference type="SAM" id="MobiDB-lite"/>
    </source>
</evidence>
<evidence type="ECO:0000256" key="6">
    <source>
        <dbReference type="ARBA" id="ARBA00023242"/>
    </source>
</evidence>
<sequence>MTDAASTTPSNGGTSTAQPLPANRFDLELEFIQSLASPAYLHYLATTGILYQSSFLDFLRYLRYWKQPEYAKYLVYPNCLYFLDLLVPDDGNDDNQEGGANNTAIVDENGNGEKNHNIVSKAKKVDKGEAFRREMAQVQFRNFVHEQQFYSWQFRSGRLYGRG</sequence>
<evidence type="ECO:0000313" key="9">
    <source>
        <dbReference type="EMBL" id="KAL3789995.1"/>
    </source>
</evidence>
<evidence type="ECO:0000256" key="7">
    <source>
        <dbReference type="RuleBase" id="RU364129"/>
    </source>
</evidence>
<comment type="function">
    <text evidence="7">Component of the Mediator complex, a coactivator involved in the regulated transcription of nearly all RNA polymerase II-dependent genes. Mediator functions as a bridge to convey information from gene-specific regulatory proteins to the basal RNA polymerase II transcription machinery. Mediator is recruited to promoters by direct interactions with regulatory proteins and serves as a scaffold for the assembly of a functional preinitiation complex with RNA polymerase II and the general transcription factors.</text>
</comment>
<evidence type="ECO:0000256" key="1">
    <source>
        <dbReference type="ARBA" id="ARBA00004123"/>
    </source>
</evidence>
<comment type="subcellular location">
    <subcellularLocation>
        <location evidence="1 7">Nucleus</location>
    </subcellularLocation>
</comment>
<dbReference type="InterPro" id="IPR038089">
    <property type="entry name" value="Med31_sf"/>
</dbReference>
<dbReference type="GO" id="GO:0005634">
    <property type="term" value="C:nucleus"/>
    <property type="evidence" value="ECO:0007669"/>
    <property type="project" value="UniProtKB-SubCell"/>
</dbReference>
<keyword evidence="10" id="KW-1185">Reference proteome</keyword>
<feature type="region of interest" description="Disordered" evidence="8">
    <location>
        <begin position="93"/>
        <end position="115"/>
    </location>
</feature>
<organism evidence="9 10">
    <name type="scientific">Cyclotella atomus</name>
    <dbReference type="NCBI Taxonomy" id="382360"/>
    <lineage>
        <taxon>Eukaryota</taxon>
        <taxon>Sar</taxon>
        <taxon>Stramenopiles</taxon>
        <taxon>Ochrophyta</taxon>
        <taxon>Bacillariophyta</taxon>
        <taxon>Coscinodiscophyceae</taxon>
        <taxon>Thalassiosirophycidae</taxon>
        <taxon>Stephanodiscales</taxon>
        <taxon>Stephanodiscaceae</taxon>
        <taxon>Cyclotella</taxon>
    </lineage>
</organism>
<comment type="subunit">
    <text evidence="7">Component of the Mediator complex.</text>
</comment>
<dbReference type="Gene3D" id="1.10.10.1340">
    <property type="entry name" value="Mediator of RNA polymerase II, submodule Med31 (Soh1)"/>
    <property type="match status" value="1"/>
</dbReference>
<reference evidence="9 10" key="1">
    <citation type="submission" date="2024-10" db="EMBL/GenBank/DDBJ databases">
        <title>Updated reference genomes for cyclostephanoid diatoms.</title>
        <authorList>
            <person name="Roberts W.R."/>
            <person name="Alverson A.J."/>
        </authorList>
    </citation>
    <scope>NUCLEOTIDE SEQUENCE [LARGE SCALE GENOMIC DNA]</scope>
    <source>
        <strain evidence="9 10">AJA010-31</strain>
    </source>
</reference>
<dbReference type="Proteomes" id="UP001530400">
    <property type="component" value="Unassembled WGS sequence"/>
</dbReference>